<dbReference type="Proteomes" id="UP000054721">
    <property type="component" value="Unassembled WGS sequence"/>
</dbReference>
<dbReference type="OrthoDB" id="5920459at2759"/>
<dbReference type="EMBL" id="JYDW01000143">
    <property type="protein sequence ID" value="KRZ54216.1"/>
    <property type="molecule type" value="Genomic_DNA"/>
</dbReference>
<gene>
    <name evidence="1" type="ORF">T02_3382</name>
</gene>
<protein>
    <submittedName>
        <fullName evidence="1">Uncharacterized protein</fullName>
    </submittedName>
</protein>
<reference evidence="1 2" key="1">
    <citation type="submission" date="2015-05" db="EMBL/GenBank/DDBJ databases">
        <title>Evolution of Trichinella species and genotypes.</title>
        <authorList>
            <person name="Korhonen P.K."/>
            <person name="Edoardo P."/>
            <person name="Giuseppe L.R."/>
            <person name="Gasser R.B."/>
        </authorList>
    </citation>
    <scope>NUCLEOTIDE SEQUENCE [LARGE SCALE GENOMIC DNA]</scope>
    <source>
        <strain evidence="1">ISS10</strain>
    </source>
</reference>
<accession>A0A0V1L3W2</accession>
<evidence type="ECO:0000313" key="2">
    <source>
        <dbReference type="Proteomes" id="UP000054721"/>
    </source>
</evidence>
<name>A0A0V1L3W2_9BILA</name>
<evidence type="ECO:0000313" key="1">
    <source>
        <dbReference type="EMBL" id="KRZ54216.1"/>
    </source>
</evidence>
<keyword evidence="2" id="KW-1185">Reference proteome</keyword>
<organism evidence="1 2">
    <name type="scientific">Trichinella nativa</name>
    <dbReference type="NCBI Taxonomy" id="6335"/>
    <lineage>
        <taxon>Eukaryota</taxon>
        <taxon>Metazoa</taxon>
        <taxon>Ecdysozoa</taxon>
        <taxon>Nematoda</taxon>
        <taxon>Enoplea</taxon>
        <taxon>Dorylaimia</taxon>
        <taxon>Trichinellida</taxon>
        <taxon>Trichinellidae</taxon>
        <taxon>Trichinella</taxon>
    </lineage>
</organism>
<dbReference type="AlphaFoldDB" id="A0A0V1L3W2"/>
<sequence>MTLASDNASEIIFFSLMSKRLEKVSLYIEEYAFPYRLSKAIIKGSPLDGMVELLLVHKPLLWEFFDRKCVVNCKMNRKNGRIEKKVYAKIPVQQLLCEKYATVTIVIGSHSQDCLHIMIFSFVQLLKEISSFAVWNDWRKLPPRQMVFKFESSSGEEHLHLPTPTMAVSTVNYMQYDSSPDVWNFDDQEKELSDVQLMANHFCRVDEVHF</sequence>
<proteinExistence type="predicted"/>
<comment type="caution">
    <text evidence="1">The sequence shown here is derived from an EMBL/GenBank/DDBJ whole genome shotgun (WGS) entry which is preliminary data.</text>
</comment>